<feature type="compositionally biased region" description="Pro residues" evidence="1">
    <location>
        <begin position="293"/>
        <end position="307"/>
    </location>
</feature>
<dbReference type="PANTHER" id="PTHR38075:SF1">
    <property type="entry name" value="DUF4139 DOMAIN-CONTAINING PROTEIN"/>
    <property type="match status" value="1"/>
</dbReference>
<evidence type="ECO:0000256" key="1">
    <source>
        <dbReference type="SAM" id="MobiDB-lite"/>
    </source>
</evidence>
<comment type="caution">
    <text evidence="3">The sequence shown here is derived from an EMBL/GenBank/DDBJ whole genome shotgun (WGS) entry which is preliminary data.</text>
</comment>
<feature type="signal peptide" evidence="2">
    <location>
        <begin position="1"/>
        <end position="21"/>
    </location>
</feature>
<feature type="chain" id="PRO_5022899261" description="DUF4139 domain-containing protein" evidence="2">
    <location>
        <begin position="22"/>
        <end position="517"/>
    </location>
</feature>
<dbReference type="Proteomes" id="UP000321129">
    <property type="component" value="Unassembled WGS sequence"/>
</dbReference>
<evidence type="ECO:0008006" key="5">
    <source>
        <dbReference type="Google" id="ProtNLM"/>
    </source>
</evidence>
<evidence type="ECO:0000313" key="3">
    <source>
        <dbReference type="EMBL" id="TXC73216.1"/>
    </source>
</evidence>
<evidence type="ECO:0000313" key="4">
    <source>
        <dbReference type="Proteomes" id="UP000321129"/>
    </source>
</evidence>
<organism evidence="3 4">
    <name type="scientific">Flavisphingopyxis soli</name>
    <dbReference type="NCBI Taxonomy" id="2601267"/>
    <lineage>
        <taxon>Bacteria</taxon>
        <taxon>Pseudomonadati</taxon>
        <taxon>Pseudomonadota</taxon>
        <taxon>Alphaproteobacteria</taxon>
        <taxon>Sphingomonadales</taxon>
        <taxon>Sphingopyxidaceae</taxon>
        <taxon>Flavisphingopyxis</taxon>
    </lineage>
</organism>
<feature type="region of interest" description="Disordered" evidence="1">
    <location>
        <begin position="285"/>
        <end position="307"/>
    </location>
</feature>
<gene>
    <name evidence="3" type="ORF">FSZ31_00130</name>
</gene>
<dbReference type="RefSeq" id="WP_147121055.1">
    <property type="nucleotide sequence ID" value="NZ_VOPY01000001.1"/>
</dbReference>
<dbReference type="EMBL" id="VOPY01000001">
    <property type="protein sequence ID" value="TXC73216.1"/>
    <property type="molecule type" value="Genomic_DNA"/>
</dbReference>
<protein>
    <recommendedName>
        <fullName evidence="5">DUF4139 domain-containing protein</fullName>
    </recommendedName>
</protein>
<name>A0A5C6UM59_9SPHN</name>
<dbReference type="PANTHER" id="PTHR38075">
    <property type="entry name" value="DUF4139 DOMAIN-CONTAINING PROTEIN"/>
    <property type="match status" value="1"/>
</dbReference>
<evidence type="ECO:0000256" key="2">
    <source>
        <dbReference type="SAM" id="SignalP"/>
    </source>
</evidence>
<keyword evidence="4" id="KW-1185">Reference proteome</keyword>
<dbReference type="OrthoDB" id="7178458at2"/>
<sequence>MRLPLIMIVGAALAAGQPASAQDARAMVRSERPEAVSVTVYREPGRTSGEVDLDWLQGFALITETRTVILPAGKSTVRFEGVAEGMVAVSAVVTGLPGGVVQKNRDANLLGPASLLDGTLGNHVRIKRTNPVTGAVREEDAIVRSGSGGAVVLQTSSGFEALRCSGLPEGLVYDRVPDGLVPVPVLSVDTVSHAAQRVTVTLTYLATGFDWGANYVAEVDAAGNTMNLFAWLTVANSNGESFPDAAMQAVAGNLNQEEDYRDLVDDPPEPELSLQCWAIGSGRDDWDSDTNRYPPPQAMAPPPPPAPMAMRDSAEEIVVVTGSRIAQQEELGDLKLYRVPMPVTIAANAQKQVALLTKDAVAFERIAKAELWIDDEDNDVATNVIRLQNRTKDGLGVPLPSGGVAFYQRVGDARLLAGMGEMRDRAIGEEVDIEIGEAPGISVAAKEEEDGRFRVTVSNANPDPRRVEVALNYGGADSDVYRLSDKLVRKDGVRTWIVTVPANATRALTYRYRAPKN</sequence>
<proteinExistence type="predicted"/>
<keyword evidence="2" id="KW-0732">Signal</keyword>
<dbReference type="AlphaFoldDB" id="A0A5C6UM59"/>
<accession>A0A5C6UM59</accession>
<reference evidence="3 4" key="1">
    <citation type="submission" date="2019-08" db="EMBL/GenBank/DDBJ databases">
        <title>Sphingorhabdus soil sp. nov., isolated from arctic soil.</title>
        <authorList>
            <person name="Liu Y."/>
        </authorList>
    </citation>
    <scope>NUCLEOTIDE SEQUENCE [LARGE SCALE GENOMIC DNA]</scope>
    <source>
        <strain evidence="3 4">D-2Q-5-6</strain>
    </source>
</reference>